<dbReference type="AlphaFoldDB" id="A0A6N4XDM1"/>
<dbReference type="SMART" id="SM00060">
    <property type="entry name" value="FN3"/>
    <property type="match status" value="1"/>
</dbReference>
<dbReference type="InterPro" id="IPR036116">
    <property type="entry name" value="FN3_sf"/>
</dbReference>
<dbReference type="CDD" id="cd00063">
    <property type="entry name" value="FN3"/>
    <property type="match status" value="1"/>
</dbReference>
<keyword evidence="1 2" id="KW-0732">Signal</keyword>
<dbReference type="NCBIfam" id="TIGR04183">
    <property type="entry name" value="Por_Secre_tail"/>
    <property type="match status" value="1"/>
</dbReference>
<dbReference type="Proteomes" id="UP000445144">
    <property type="component" value="Unassembled WGS sequence"/>
</dbReference>
<dbReference type="GO" id="GO:0008237">
    <property type="term" value="F:metallopeptidase activity"/>
    <property type="evidence" value="ECO:0007669"/>
    <property type="project" value="InterPro"/>
</dbReference>
<dbReference type="SUPFAM" id="SSF55486">
    <property type="entry name" value="Metalloproteases ('zincins'), catalytic domain"/>
    <property type="match status" value="1"/>
</dbReference>
<dbReference type="Pfam" id="PF13583">
    <property type="entry name" value="Reprolysin_4"/>
    <property type="match status" value="1"/>
</dbReference>
<dbReference type="InterPro" id="IPR024079">
    <property type="entry name" value="MetalloPept_cat_dom_sf"/>
</dbReference>
<dbReference type="Pfam" id="PF18962">
    <property type="entry name" value="Por_Secre_tail"/>
    <property type="match status" value="1"/>
</dbReference>
<protein>
    <recommendedName>
        <fullName evidence="3">Fibronectin type-III domain-containing protein</fullName>
    </recommendedName>
</protein>
<dbReference type="Gene3D" id="3.40.390.10">
    <property type="entry name" value="Collagenase (Catalytic Domain)"/>
    <property type="match status" value="1"/>
</dbReference>
<dbReference type="Pfam" id="PF00041">
    <property type="entry name" value="fn3"/>
    <property type="match status" value="1"/>
</dbReference>
<gene>
    <name evidence="4" type="ORF">CHRY9293_02765</name>
</gene>
<dbReference type="InterPro" id="IPR045474">
    <property type="entry name" value="GEVED"/>
</dbReference>
<keyword evidence="5" id="KW-1185">Reference proteome</keyword>
<organism evidence="4 5">
    <name type="scientific">Chryseobacterium potabilaquae</name>
    <dbReference type="NCBI Taxonomy" id="2675057"/>
    <lineage>
        <taxon>Bacteria</taxon>
        <taxon>Pseudomonadati</taxon>
        <taxon>Bacteroidota</taxon>
        <taxon>Flavobacteriia</taxon>
        <taxon>Flavobacteriales</taxon>
        <taxon>Weeksellaceae</taxon>
        <taxon>Chryseobacterium group</taxon>
        <taxon>Chryseobacterium</taxon>
    </lineage>
</organism>
<accession>A0A6N4XDM1</accession>
<dbReference type="EMBL" id="CACVBR010000029">
    <property type="protein sequence ID" value="CAA7196689.1"/>
    <property type="molecule type" value="Genomic_DNA"/>
</dbReference>
<feature type="chain" id="PRO_5027033352" description="Fibronectin type-III domain-containing protein" evidence="2">
    <location>
        <begin position="22"/>
        <end position="976"/>
    </location>
</feature>
<evidence type="ECO:0000313" key="5">
    <source>
        <dbReference type="Proteomes" id="UP000445144"/>
    </source>
</evidence>
<dbReference type="Gene3D" id="2.60.40.10">
    <property type="entry name" value="Immunoglobulins"/>
    <property type="match status" value="1"/>
</dbReference>
<feature type="domain" description="Fibronectin type-III" evidence="3">
    <location>
        <begin position="648"/>
        <end position="734"/>
    </location>
</feature>
<dbReference type="PROSITE" id="PS50853">
    <property type="entry name" value="FN3"/>
    <property type="match status" value="1"/>
</dbReference>
<dbReference type="InterPro" id="IPR013783">
    <property type="entry name" value="Ig-like_fold"/>
</dbReference>
<dbReference type="Pfam" id="PF20009">
    <property type="entry name" value="GEVED"/>
    <property type="match status" value="1"/>
</dbReference>
<evidence type="ECO:0000259" key="3">
    <source>
        <dbReference type="PROSITE" id="PS50853"/>
    </source>
</evidence>
<name>A0A6N4XDM1_9FLAO</name>
<feature type="signal peptide" evidence="2">
    <location>
        <begin position="1"/>
        <end position="21"/>
    </location>
</feature>
<reference evidence="4 5" key="1">
    <citation type="submission" date="2020-01" db="EMBL/GenBank/DDBJ databases">
        <authorList>
            <person name="Rodrigo-Torres L."/>
            <person name="Arahal R. D."/>
            <person name="Lucena T."/>
        </authorList>
    </citation>
    <scope>NUCLEOTIDE SEQUENCE [LARGE SCALE GENOMIC DNA]</scope>
    <source>
        <strain evidence="4 5">CECT 9293</strain>
    </source>
</reference>
<proteinExistence type="predicted"/>
<evidence type="ECO:0000256" key="1">
    <source>
        <dbReference type="ARBA" id="ARBA00022729"/>
    </source>
</evidence>
<evidence type="ECO:0000256" key="2">
    <source>
        <dbReference type="SAM" id="SignalP"/>
    </source>
</evidence>
<evidence type="ECO:0000313" key="4">
    <source>
        <dbReference type="EMBL" id="CAA7196689.1"/>
    </source>
</evidence>
<dbReference type="InterPro" id="IPR026444">
    <property type="entry name" value="Secre_tail"/>
</dbReference>
<sequence length="976" mass="108088">MKRTITILMLSLMGNMIFSQWSPVMDVKNSMIASDRSNYYRLDFAKIKLLLKDAQEAGRNSKTTEISLPTLGGRMEKFAVYSFPVLVKDLADQYELGSYVGIGIDDPLKYVRFSLAPDDFQSMIIKNGETEYISSQAKNKDLYVVYPKSRNNYGFVCSTEENPLLVKQIQELQKKGQSLAKQPLDFTKSSDKKFRTYRLAISVNGEYSQYFGGTVSAALTAINATMTRVNGILEKDLAIHLTVQNFPQLIYTDPSTDPYSTHAPEVWNSEVQNVLNMEIGNSAYDIGHFFAGGGSYPGNAGGIGTVCLDPSTMNFSAKGAAFTASDGPTGEYFDLLVAHEFGHQLGAYHTFSYINSENPIEPGSGSTIMSYAGAAYSDDVQPGPDPYFHTSNIKGVHTILMNKTCGTETPIMNNPPVIFPLITSNIPKKTPFVLDALITDPENDPMTYTWEQVDIAEFITVNKDNLGNTLTGPMFRSIMPGASSKRYFPKLSSVLDGVLDNTNNGWESVSKIARTTKFAVTVRDNNPDPSQQQTQYMEQTIIVGDDGPFKINTSQVFNNMSSTVEWDIANTNIPPYNVSDVKIDYTMDNGFTWTILSNSTPNDGSENFIFPASLNNNQYVKLRISAINNVFYAIKKVIVTNGICENTTPQNIKINDISFYSAIISWDPIGSVTYQVRYKKSTDTSWLQTIPTTNTSLILNDLEKGIQYDIQIAAVCSGITGNFSTTTNFTTSTYCTSSSTSTPNDYIANVTLSNINNSSGVSVYTDYTNSSPLQINLIKGSSNILSVAKGWLNTAARPDAITVWIDFDNNGEFLNSPDEMIMIVGDQTTQNPVMGSFTVPDNAILNEKLRMRVKLSYFPPTNIPLEQFVLSACGFFDVGEVEDYTVVITDIPLTTHDINSKKEEIQLYPNPASDTLYVTNLLSKVIYKIYNTAGQLIDRGNIINGQIDISEIMKGEYIISLEDKGKNLFKSKFIKR</sequence>
<dbReference type="RefSeq" id="WP_162033470.1">
    <property type="nucleotide sequence ID" value="NZ_CACVBR010000029.1"/>
</dbReference>
<dbReference type="SUPFAM" id="SSF49265">
    <property type="entry name" value="Fibronectin type III"/>
    <property type="match status" value="1"/>
</dbReference>
<dbReference type="InterPro" id="IPR003961">
    <property type="entry name" value="FN3_dom"/>
</dbReference>